<dbReference type="Gene3D" id="2.40.160.20">
    <property type="match status" value="1"/>
</dbReference>
<dbReference type="RefSeq" id="WP_387961594.1">
    <property type="nucleotide sequence ID" value="NZ_JBHSGP010000008.1"/>
</dbReference>
<sequence length="226" mass="25213">MKRSHIKINAVILFLTLLSGLQSISAQSTEYGVKAGYNLSNLSTEFGQVNNQSGFHVGGLVEFKVSNKFSIQPELVYSLEGGKFRLNYSESSSEGDFELRAKEDVKLGFINLPVSAKYYVIDKFSLEVGPQLGYVVSAKSEYDYYIDEDGEITSDAGKQNIKDDIKSFNFSLNFGLGYELKNKMFFQARYNLGLTDLDDSNDSSEDGNYLGKIKSKGVLFSIGYKF</sequence>
<evidence type="ECO:0000313" key="4">
    <source>
        <dbReference type="Proteomes" id="UP001595953"/>
    </source>
</evidence>
<comment type="caution">
    <text evidence="3">The sequence shown here is derived from an EMBL/GenBank/DDBJ whole genome shotgun (WGS) entry which is preliminary data.</text>
</comment>
<keyword evidence="1" id="KW-0732">Signal</keyword>
<evidence type="ECO:0000313" key="3">
    <source>
        <dbReference type="EMBL" id="MFC4721704.1"/>
    </source>
</evidence>
<dbReference type="Proteomes" id="UP001595953">
    <property type="component" value="Unassembled WGS sequence"/>
</dbReference>
<feature type="chain" id="PRO_5045338022" evidence="1">
    <location>
        <begin position="29"/>
        <end position="226"/>
    </location>
</feature>
<dbReference type="Pfam" id="PF13568">
    <property type="entry name" value="OMP_b-brl_2"/>
    <property type="match status" value="1"/>
</dbReference>
<evidence type="ECO:0000256" key="1">
    <source>
        <dbReference type="SAM" id="SignalP"/>
    </source>
</evidence>
<accession>A0ABV9N2R4</accession>
<gene>
    <name evidence="3" type="ORF">ACFO5O_05205</name>
</gene>
<dbReference type="InterPro" id="IPR025665">
    <property type="entry name" value="Beta-barrel_OMP_2"/>
</dbReference>
<reference evidence="4" key="1">
    <citation type="journal article" date="2019" name="Int. J. Syst. Evol. Microbiol.">
        <title>The Global Catalogue of Microorganisms (GCM) 10K type strain sequencing project: providing services to taxonomists for standard genome sequencing and annotation.</title>
        <authorList>
            <consortium name="The Broad Institute Genomics Platform"/>
            <consortium name="The Broad Institute Genome Sequencing Center for Infectious Disease"/>
            <person name="Wu L."/>
            <person name="Ma J."/>
        </authorList>
    </citation>
    <scope>NUCLEOTIDE SEQUENCE [LARGE SCALE GENOMIC DNA]</scope>
    <source>
        <strain evidence="4">CCUG 63682</strain>
    </source>
</reference>
<keyword evidence="4" id="KW-1185">Reference proteome</keyword>
<name>A0ABV9N2R4_9FLAO</name>
<feature type="domain" description="Outer membrane protein beta-barrel" evidence="2">
    <location>
        <begin position="26"/>
        <end position="198"/>
    </location>
</feature>
<organism evidence="3 4">
    <name type="scientific">Geojedonia litorea</name>
    <dbReference type="NCBI Taxonomy" id="1268269"/>
    <lineage>
        <taxon>Bacteria</taxon>
        <taxon>Pseudomonadati</taxon>
        <taxon>Bacteroidota</taxon>
        <taxon>Flavobacteriia</taxon>
        <taxon>Flavobacteriales</taxon>
        <taxon>Flavobacteriaceae</taxon>
        <taxon>Geojedonia</taxon>
    </lineage>
</organism>
<proteinExistence type="predicted"/>
<evidence type="ECO:0000259" key="2">
    <source>
        <dbReference type="Pfam" id="PF13568"/>
    </source>
</evidence>
<feature type="signal peptide" evidence="1">
    <location>
        <begin position="1"/>
        <end position="28"/>
    </location>
</feature>
<dbReference type="EMBL" id="JBHSGP010000008">
    <property type="protein sequence ID" value="MFC4721704.1"/>
    <property type="molecule type" value="Genomic_DNA"/>
</dbReference>
<protein>
    <submittedName>
        <fullName evidence="3">Porin family protein</fullName>
    </submittedName>
</protein>